<protein>
    <submittedName>
        <fullName evidence="4">Glucan endo-1 3-beta-glucosidase</fullName>
    </submittedName>
</protein>
<accession>A0A830B8I1</accession>
<dbReference type="InterPro" id="IPR044788">
    <property type="entry name" value="X8_dom_prot"/>
</dbReference>
<evidence type="ECO:0000259" key="3">
    <source>
        <dbReference type="SMART" id="SM00768"/>
    </source>
</evidence>
<feature type="non-terminal residue" evidence="4">
    <location>
        <position position="1"/>
    </location>
</feature>
<evidence type="ECO:0000256" key="1">
    <source>
        <dbReference type="ARBA" id="ARBA00022729"/>
    </source>
</evidence>
<keyword evidence="5" id="KW-1185">Reference proteome</keyword>
<dbReference type="InterPro" id="IPR012946">
    <property type="entry name" value="X8"/>
</dbReference>
<dbReference type="EMBL" id="BMAC01000018">
    <property type="protein sequence ID" value="GFP80405.1"/>
    <property type="molecule type" value="Genomic_DNA"/>
</dbReference>
<sequence>CVIQASATSEKAQGFIDYACGIVDCAPIQPGGSCFDPDVKVVHASYALNLVYKNRGSCNLDIGIITTTDPCNKILFPFVNEYHIYSLLLILFITILTNEIFFFNGCIYAAYRDCKYP</sequence>
<evidence type="ECO:0000313" key="4">
    <source>
        <dbReference type="EMBL" id="GFP80405.1"/>
    </source>
</evidence>
<dbReference type="Pfam" id="PF07983">
    <property type="entry name" value="X8"/>
    <property type="match status" value="1"/>
</dbReference>
<proteinExistence type="predicted"/>
<dbReference type="SMART" id="SM00768">
    <property type="entry name" value="X8"/>
    <property type="match status" value="1"/>
</dbReference>
<dbReference type="AlphaFoldDB" id="A0A830B8I1"/>
<keyword evidence="2" id="KW-0812">Transmembrane</keyword>
<feature type="transmembrane region" description="Helical" evidence="2">
    <location>
        <begin position="84"/>
        <end position="111"/>
    </location>
</feature>
<feature type="domain" description="X8" evidence="3">
    <location>
        <begin position="1"/>
        <end position="76"/>
    </location>
</feature>
<name>A0A830B8I1_9LAMI</name>
<dbReference type="OrthoDB" id="1928574at2759"/>
<keyword evidence="2" id="KW-0472">Membrane</keyword>
<evidence type="ECO:0000256" key="2">
    <source>
        <dbReference type="SAM" id="Phobius"/>
    </source>
</evidence>
<organism evidence="4 5">
    <name type="scientific">Phtheirospermum japonicum</name>
    <dbReference type="NCBI Taxonomy" id="374723"/>
    <lineage>
        <taxon>Eukaryota</taxon>
        <taxon>Viridiplantae</taxon>
        <taxon>Streptophyta</taxon>
        <taxon>Embryophyta</taxon>
        <taxon>Tracheophyta</taxon>
        <taxon>Spermatophyta</taxon>
        <taxon>Magnoliopsida</taxon>
        <taxon>eudicotyledons</taxon>
        <taxon>Gunneridae</taxon>
        <taxon>Pentapetalae</taxon>
        <taxon>asterids</taxon>
        <taxon>lamiids</taxon>
        <taxon>Lamiales</taxon>
        <taxon>Orobanchaceae</taxon>
        <taxon>Orobanchaceae incertae sedis</taxon>
        <taxon>Phtheirospermum</taxon>
    </lineage>
</organism>
<dbReference type="GO" id="GO:0009506">
    <property type="term" value="C:plasmodesma"/>
    <property type="evidence" value="ECO:0007669"/>
    <property type="project" value="UniProtKB-ARBA"/>
</dbReference>
<evidence type="ECO:0000313" key="5">
    <source>
        <dbReference type="Proteomes" id="UP000653305"/>
    </source>
</evidence>
<dbReference type="Proteomes" id="UP000653305">
    <property type="component" value="Unassembled WGS sequence"/>
</dbReference>
<comment type="caution">
    <text evidence="4">The sequence shown here is derived from an EMBL/GenBank/DDBJ whole genome shotgun (WGS) entry which is preliminary data.</text>
</comment>
<keyword evidence="2" id="KW-1133">Transmembrane helix</keyword>
<keyword evidence="1" id="KW-0732">Signal</keyword>
<dbReference type="PANTHER" id="PTHR31044:SF52">
    <property type="entry name" value="OS01G0631500 PROTEIN"/>
    <property type="match status" value="1"/>
</dbReference>
<dbReference type="PANTHER" id="PTHR31044">
    <property type="entry name" value="BETA-1,3 GLUCANASE"/>
    <property type="match status" value="1"/>
</dbReference>
<gene>
    <name evidence="4" type="ORF">PHJA_000183900</name>
</gene>
<dbReference type="Gene3D" id="1.20.58.1040">
    <property type="match status" value="1"/>
</dbReference>
<reference evidence="4" key="1">
    <citation type="submission" date="2020-07" db="EMBL/GenBank/DDBJ databases">
        <title>Ethylene signaling mediates host invasion by parasitic plants.</title>
        <authorList>
            <person name="Yoshida S."/>
        </authorList>
    </citation>
    <scope>NUCLEOTIDE SEQUENCE</scope>
    <source>
        <strain evidence="4">Okayama</strain>
    </source>
</reference>